<accession>A0A069QM40</accession>
<evidence type="ECO:0000256" key="1">
    <source>
        <dbReference type="SAM" id="Phobius"/>
    </source>
</evidence>
<feature type="transmembrane region" description="Helical" evidence="1">
    <location>
        <begin position="23"/>
        <end position="41"/>
    </location>
</feature>
<keyword evidence="3" id="KW-1185">Reference proteome</keyword>
<comment type="caution">
    <text evidence="2">The sequence shown here is derived from an EMBL/GenBank/DDBJ whole genome shotgun (WGS) entry which is preliminary data.</text>
</comment>
<keyword evidence="1" id="KW-0812">Transmembrane</keyword>
<reference evidence="2 3" key="1">
    <citation type="submission" date="2013-08" db="EMBL/GenBank/DDBJ databases">
        <authorList>
            <person name="Weinstock G."/>
            <person name="Sodergren E."/>
            <person name="Wylie T."/>
            <person name="Fulton L."/>
            <person name="Fulton R."/>
            <person name="Fronick C."/>
            <person name="O'Laughlin M."/>
            <person name="Godfrey J."/>
            <person name="Miner T."/>
            <person name="Herter B."/>
            <person name="Appelbaum E."/>
            <person name="Cordes M."/>
            <person name="Lek S."/>
            <person name="Wollam A."/>
            <person name="Pepin K.H."/>
            <person name="Palsikar V.B."/>
            <person name="Mitreva M."/>
            <person name="Wilson R.K."/>
        </authorList>
    </citation>
    <scope>NUCLEOTIDE SEQUENCE [LARGE SCALE GENOMIC DNA]</scope>
    <source>
        <strain evidence="2 3">ATCC 15930</strain>
    </source>
</reference>
<evidence type="ECO:0000313" key="2">
    <source>
        <dbReference type="EMBL" id="KDR50911.1"/>
    </source>
</evidence>
<dbReference type="EMBL" id="JNGW01000132">
    <property type="protein sequence ID" value="KDR50911.1"/>
    <property type="molecule type" value="Genomic_DNA"/>
</dbReference>
<keyword evidence="1" id="KW-1133">Transmembrane helix</keyword>
<keyword evidence="1" id="KW-0472">Membrane</keyword>
<organism evidence="2 3">
    <name type="scientific">Hoylesella loescheii DSM 19665 = JCM 12249 = ATCC 15930</name>
    <dbReference type="NCBI Taxonomy" id="1122985"/>
    <lineage>
        <taxon>Bacteria</taxon>
        <taxon>Pseudomonadati</taxon>
        <taxon>Bacteroidota</taxon>
        <taxon>Bacteroidia</taxon>
        <taxon>Bacteroidales</taxon>
        <taxon>Prevotellaceae</taxon>
        <taxon>Hoylesella</taxon>
    </lineage>
</organism>
<evidence type="ECO:0000313" key="3">
    <source>
        <dbReference type="Proteomes" id="UP000027442"/>
    </source>
</evidence>
<dbReference type="PATRIC" id="fig|1122985.7.peg.3146"/>
<name>A0A069QM40_HOYLO</name>
<proteinExistence type="predicted"/>
<dbReference type="Proteomes" id="UP000027442">
    <property type="component" value="Unassembled WGS sequence"/>
</dbReference>
<protein>
    <submittedName>
        <fullName evidence="2">Uncharacterized protein</fullName>
    </submittedName>
</protein>
<dbReference type="HOGENOM" id="CLU_1330958_0_0_10"/>
<sequence length="218" mass="24827">MQHPALRQKNVVMTKKQRQINNLKYGILIPFLFLIITNAVGRQLKGKNMKGIVPKGYVVTAVKVLTQNHYLLITEQQQKVKDYFHFQIPIILIKDSAGFVINKGQYVTSNLAPCGNEGFREVRVKGNAFTIEDDICGDGLHIYSYVTFRYNYQLKSYVLSDYRKTLTTGGNDDSSSSVDILYIIKKGLRFGKVTADTLLSFKLSPQSEGLYKRFARKK</sequence>
<dbReference type="AlphaFoldDB" id="A0A069QM40"/>
<gene>
    <name evidence="2" type="ORF">HMPREF1991_03041</name>
</gene>